<proteinExistence type="predicted"/>
<comment type="caution">
    <text evidence="2">The sequence shown here is derived from an EMBL/GenBank/DDBJ whole genome shotgun (WGS) entry which is preliminary data.</text>
</comment>
<reference evidence="2 3" key="1">
    <citation type="submission" date="2014-12" db="EMBL/GenBank/DDBJ databases">
        <title>Genome sequencing of Microbacterium hominis TPW29.</title>
        <authorList>
            <person name="Tan P.W."/>
            <person name="Chan K.-G."/>
        </authorList>
    </citation>
    <scope>NUCLEOTIDE SEQUENCE [LARGE SCALE GENOMIC DNA]</scope>
    <source>
        <strain evidence="2 3">TPW29</strain>
    </source>
</reference>
<feature type="chain" id="PRO_5039031925" description="Lipoprotein" evidence="1">
    <location>
        <begin position="24"/>
        <end position="149"/>
    </location>
</feature>
<organism evidence="2 3">
    <name type="scientific">Microbacterium hominis</name>
    <dbReference type="NCBI Taxonomy" id="162426"/>
    <lineage>
        <taxon>Bacteria</taxon>
        <taxon>Bacillati</taxon>
        <taxon>Actinomycetota</taxon>
        <taxon>Actinomycetes</taxon>
        <taxon>Micrococcales</taxon>
        <taxon>Microbacteriaceae</taxon>
        <taxon>Microbacterium</taxon>
    </lineage>
</organism>
<name>A0A0B4D5X6_9MICO</name>
<accession>A0A0B4D5X6</accession>
<gene>
    <name evidence="2" type="ORF">RM52_02835</name>
</gene>
<dbReference type="Proteomes" id="UP000031202">
    <property type="component" value="Unassembled WGS sequence"/>
</dbReference>
<dbReference type="AlphaFoldDB" id="A0A0B4D5X6"/>
<keyword evidence="1" id="KW-0732">Signal</keyword>
<sequence>MRPARSRPILTAGAACLVALVLAGCSTGPSDADRAAWSAWSTSIVGATSDTAASGPITAAAAGGVTLQFSPATAFRAVELRCIGAARAEFALTYVAGSSTVGTQQDIVCQGGALRTPIAIPTAVQKLTSFTVSATSSDGEGVWTAQLQR</sequence>
<evidence type="ECO:0000256" key="1">
    <source>
        <dbReference type="SAM" id="SignalP"/>
    </source>
</evidence>
<protein>
    <recommendedName>
        <fullName evidence="4">Lipoprotein</fullName>
    </recommendedName>
</protein>
<dbReference type="RefSeq" id="WP_039412724.1">
    <property type="nucleotide sequence ID" value="NZ_JWSZ01000002.1"/>
</dbReference>
<evidence type="ECO:0000313" key="3">
    <source>
        <dbReference type="Proteomes" id="UP000031202"/>
    </source>
</evidence>
<dbReference type="PROSITE" id="PS51257">
    <property type="entry name" value="PROKAR_LIPOPROTEIN"/>
    <property type="match status" value="1"/>
</dbReference>
<evidence type="ECO:0000313" key="2">
    <source>
        <dbReference type="EMBL" id="KIC59590.1"/>
    </source>
</evidence>
<feature type="signal peptide" evidence="1">
    <location>
        <begin position="1"/>
        <end position="23"/>
    </location>
</feature>
<evidence type="ECO:0008006" key="4">
    <source>
        <dbReference type="Google" id="ProtNLM"/>
    </source>
</evidence>
<dbReference type="EMBL" id="JWSZ01000002">
    <property type="protein sequence ID" value="KIC59590.1"/>
    <property type="molecule type" value="Genomic_DNA"/>
</dbReference>